<accession>A0A7R7GTB5</accession>
<dbReference type="EMBL" id="AP024237">
    <property type="protein sequence ID" value="BCO35689.1"/>
    <property type="molecule type" value="Genomic_DNA"/>
</dbReference>
<keyword evidence="3" id="KW-1185">Reference proteome</keyword>
<evidence type="ECO:0000313" key="3">
    <source>
        <dbReference type="Proteomes" id="UP000595446"/>
    </source>
</evidence>
<name>A0A7R7GTB5_9MYCO</name>
<gene>
    <name evidence="2" type="ORF">MHEC_21220</name>
</gene>
<feature type="region of interest" description="Disordered" evidence="1">
    <location>
        <begin position="87"/>
        <end position="106"/>
    </location>
</feature>
<dbReference type="AlphaFoldDB" id="A0A7R7GTB5"/>
<sequence length="264" mass="27685">MSTTRATPGVIRRSCRPSMSLRLGDTATSSSHIHTPATCRIRPAAIWSATSCRKNSALPPVSFQNRPALRASTDPPTLVSITQRVAAADSGSRSSRVSSSSFHNAVTASGSSAPVRTVTTSRAPRVDANWCTTCADNPSRRCASSTPISTWPRCCCATKVLISHRTLGNGSAIASVSKAANAPNGSGRADSVPTIQLVRSPAAAARANTSRASRVLPTPAAPAMTTPEYLPNPLSARRISLSSPSRPVSGSPLITRRLYPHIRH</sequence>
<dbReference type="Proteomes" id="UP000595446">
    <property type="component" value="Chromosome"/>
</dbReference>
<feature type="compositionally biased region" description="Low complexity" evidence="1">
    <location>
        <begin position="87"/>
        <end position="101"/>
    </location>
</feature>
<organism evidence="2 3">
    <name type="scientific">Mycobacterium heckeshornense</name>
    <dbReference type="NCBI Taxonomy" id="110505"/>
    <lineage>
        <taxon>Bacteria</taxon>
        <taxon>Bacillati</taxon>
        <taxon>Actinomycetota</taxon>
        <taxon>Actinomycetes</taxon>
        <taxon>Mycobacteriales</taxon>
        <taxon>Mycobacteriaceae</taxon>
        <taxon>Mycobacterium</taxon>
    </lineage>
</organism>
<protein>
    <submittedName>
        <fullName evidence="2">Uncharacterized protein</fullName>
    </submittedName>
</protein>
<evidence type="ECO:0000313" key="2">
    <source>
        <dbReference type="EMBL" id="BCO35689.1"/>
    </source>
</evidence>
<proteinExistence type="predicted"/>
<reference evidence="2 3" key="1">
    <citation type="submission" date="2020-12" db="EMBL/GenBank/DDBJ databases">
        <title>Complete genome sequence of Mycobacterium heckeshornense JCM 15655T, closely related to a pathogenic non-tuberculous mycobacterial species Mycobacterium xenopi.</title>
        <authorList>
            <person name="Yoshida M."/>
            <person name="Fukano H."/>
            <person name="Asakura T."/>
            <person name="Suzuki M."/>
            <person name="Hoshino Y."/>
        </authorList>
    </citation>
    <scope>NUCLEOTIDE SEQUENCE [LARGE SCALE GENOMIC DNA]</scope>
    <source>
        <strain evidence="2 3">JCM 15655</strain>
    </source>
</reference>
<evidence type="ECO:0000256" key="1">
    <source>
        <dbReference type="SAM" id="MobiDB-lite"/>
    </source>
</evidence>